<dbReference type="AlphaFoldDB" id="A0A4D6HE06"/>
<evidence type="ECO:0000256" key="1">
    <source>
        <dbReference type="SAM" id="Phobius"/>
    </source>
</evidence>
<evidence type="ECO:0000259" key="2">
    <source>
        <dbReference type="Pfam" id="PF02397"/>
    </source>
</evidence>
<keyword evidence="3" id="KW-0808">Transferase</keyword>
<sequence>MASGWRYRIASVTGVVGLVIIALVAANYPLVESLFRLLPVVGDLPLDNAGGVELAVETVTAILVVVGALAPLYKPRPRRILDVWMLATQRTVVAFLALATIGYFDYTYRLPRSTLLIVGAFLFVTIPAWFVLIRRRPRAAGGRTIIIGDDPATMADIYDAVDGEVIGYVSPPAAQVGREIDQTAATEYTDGGTLSPLADLPCLGGLSRLDEVLVEYDVDTAVLAFAHPDRAEFFGALDTCYSNGVAAKVHRDHAHLVLTPEVGSGELIDIDLEPWDPQDHVIKRLFDVTFAAVGLVVLAPVTLAIAAAIRLDDGGPVLYSQERTTTFGETFTIYKFRTMRVGGEETTPTDDEENPRITRFGRFLRQTHLDEIPQLWSILTGKMSVVGPRAAWTDEETHLQESAEDWRKRWFVKPGLTGLAQINDVSSTDPEAKLRYDVEYIRRQSFWFDLKIVVRQVWDVLQDMVKYVQLLIGEFTPR</sequence>
<dbReference type="PANTHER" id="PTHR30576:SF0">
    <property type="entry name" value="UNDECAPRENYL-PHOSPHATE N-ACETYLGALACTOSAMINYL 1-PHOSPHATE TRANSFERASE-RELATED"/>
    <property type="match status" value="1"/>
</dbReference>
<dbReference type="PANTHER" id="PTHR30576">
    <property type="entry name" value="COLANIC BIOSYNTHESIS UDP-GLUCOSE LIPID CARRIER TRANSFERASE"/>
    <property type="match status" value="1"/>
</dbReference>
<name>A0A4D6HE06_9EURY</name>
<keyword evidence="4" id="KW-1185">Reference proteome</keyword>
<keyword evidence="1" id="KW-0812">Transmembrane</keyword>
<reference evidence="3 4" key="1">
    <citation type="journal article" date="2019" name="Nat. Commun.">
        <title>A new type of DNA phosphorothioation-based antiviral system in archaea.</title>
        <authorList>
            <person name="Xiong L."/>
            <person name="Liu S."/>
            <person name="Chen S."/>
            <person name="Xiao Y."/>
            <person name="Zhu B."/>
            <person name="Gao Y."/>
            <person name="Zhang Y."/>
            <person name="Chen B."/>
            <person name="Luo J."/>
            <person name="Deng Z."/>
            <person name="Chen X."/>
            <person name="Wang L."/>
            <person name="Chen S."/>
        </authorList>
    </citation>
    <scope>NUCLEOTIDE SEQUENCE [LARGE SCALE GENOMIC DNA]</scope>
    <source>
        <strain evidence="3 4">CBA1105</strain>
    </source>
</reference>
<gene>
    <name evidence="3" type="ORF">DV733_11280</name>
</gene>
<dbReference type="GeneID" id="39848454"/>
<keyword evidence="1" id="KW-1133">Transmembrane helix</keyword>
<feature type="transmembrane region" description="Helical" evidence="1">
    <location>
        <begin position="288"/>
        <end position="309"/>
    </location>
</feature>
<dbReference type="KEGG" id="hsn:DV733_11280"/>
<dbReference type="InterPro" id="IPR003362">
    <property type="entry name" value="Bact_transf"/>
</dbReference>
<feature type="transmembrane region" description="Helical" evidence="1">
    <location>
        <begin position="84"/>
        <end position="103"/>
    </location>
</feature>
<feature type="transmembrane region" description="Helical" evidence="1">
    <location>
        <begin position="51"/>
        <end position="72"/>
    </location>
</feature>
<dbReference type="OrthoDB" id="340745at2157"/>
<feature type="domain" description="Bacterial sugar transferase" evidence="2">
    <location>
        <begin position="283"/>
        <end position="461"/>
    </location>
</feature>
<dbReference type="EMBL" id="CP031310">
    <property type="protein sequence ID" value="QCC51781.1"/>
    <property type="molecule type" value="Genomic_DNA"/>
</dbReference>
<dbReference type="Pfam" id="PF02397">
    <property type="entry name" value="Bac_transf"/>
    <property type="match status" value="1"/>
</dbReference>
<proteinExistence type="predicted"/>
<dbReference type="STRING" id="1457250.GCA_000755225_00634"/>
<accession>A0A4D6HE06</accession>
<evidence type="ECO:0000313" key="3">
    <source>
        <dbReference type="EMBL" id="QCC51781.1"/>
    </source>
</evidence>
<feature type="transmembrane region" description="Helical" evidence="1">
    <location>
        <begin position="12"/>
        <end position="31"/>
    </location>
</feature>
<protein>
    <submittedName>
        <fullName evidence="3">Sugar transferase</fullName>
    </submittedName>
</protein>
<dbReference type="GO" id="GO:0016780">
    <property type="term" value="F:phosphotransferase activity, for other substituted phosphate groups"/>
    <property type="evidence" value="ECO:0007669"/>
    <property type="project" value="TreeGrafter"/>
</dbReference>
<organism evidence="3 4">
    <name type="scientific">Halapricum salinum</name>
    <dbReference type="NCBI Taxonomy" id="1457250"/>
    <lineage>
        <taxon>Archaea</taxon>
        <taxon>Methanobacteriati</taxon>
        <taxon>Methanobacteriota</taxon>
        <taxon>Stenosarchaea group</taxon>
        <taxon>Halobacteria</taxon>
        <taxon>Halobacteriales</taxon>
        <taxon>Haloarculaceae</taxon>
        <taxon>Halapricum</taxon>
    </lineage>
</organism>
<evidence type="ECO:0000313" key="4">
    <source>
        <dbReference type="Proteomes" id="UP000296706"/>
    </source>
</evidence>
<dbReference type="Proteomes" id="UP000296706">
    <property type="component" value="Chromosome"/>
</dbReference>
<keyword evidence="1" id="KW-0472">Membrane</keyword>
<dbReference type="RefSeq" id="WP_049994606.1">
    <property type="nucleotide sequence ID" value="NZ_CP031310.1"/>
</dbReference>
<feature type="transmembrane region" description="Helical" evidence="1">
    <location>
        <begin position="115"/>
        <end position="133"/>
    </location>
</feature>